<dbReference type="PANTHER" id="PTHR19328">
    <property type="entry name" value="HEDGEHOG-INTERACTING PROTEIN"/>
    <property type="match status" value="1"/>
</dbReference>
<keyword evidence="3" id="KW-0964">Secreted</keyword>
<evidence type="ECO:0000259" key="8">
    <source>
        <dbReference type="Pfam" id="PF03024"/>
    </source>
</evidence>
<keyword evidence="5" id="KW-1015">Disulfide bond</keyword>
<dbReference type="Pfam" id="PF03024">
    <property type="entry name" value="Folate_rec"/>
    <property type="match status" value="1"/>
</dbReference>
<evidence type="ECO:0000256" key="2">
    <source>
        <dbReference type="ARBA" id="ARBA00010658"/>
    </source>
</evidence>
<evidence type="ECO:0000256" key="5">
    <source>
        <dbReference type="ARBA" id="ARBA00023157"/>
    </source>
</evidence>
<evidence type="ECO:0000256" key="7">
    <source>
        <dbReference type="SAM" id="SignalP"/>
    </source>
</evidence>
<reference evidence="10" key="1">
    <citation type="journal article" date="2023" name="Mol. Biol. Evol.">
        <title>Third-Generation Sequencing Reveals the Adaptive Role of the Epigenome in Three Deep-Sea Polychaetes.</title>
        <authorList>
            <person name="Perez M."/>
            <person name="Aroh O."/>
            <person name="Sun Y."/>
            <person name="Lan Y."/>
            <person name="Juniper S.K."/>
            <person name="Young C.R."/>
            <person name="Angers B."/>
            <person name="Qian P.Y."/>
        </authorList>
    </citation>
    <scope>NUCLEOTIDE SEQUENCE</scope>
    <source>
        <strain evidence="10">R07B-5</strain>
    </source>
</reference>
<feature type="domain" description="Folate receptor-like" evidence="8">
    <location>
        <begin position="38"/>
        <end position="188"/>
    </location>
</feature>
<protein>
    <recommendedName>
        <fullName evidence="12">Glucose/Sorbosone dehydrogenase domain-containing protein</fullName>
    </recommendedName>
</protein>
<evidence type="ECO:0000256" key="4">
    <source>
        <dbReference type="ARBA" id="ARBA00022729"/>
    </source>
</evidence>
<evidence type="ECO:0008006" key="12">
    <source>
        <dbReference type="Google" id="ProtNLM"/>
    </source>
</evidence>
<keyword evidence="4 7" id="KW-0732">Signal</keyword>
<feature type="signal peptide" evidence="7">
    <location>
        <begin position="1"/>
        <end position="22"/>
    </location>
</feature>
<dbReference type="GO" id="GO:0005576">
    <property type="term" value="C:extracellular region"/>
    <property type="evidence" value="ECO:0007669"/>
    <property type="project" value="UniProtKB-SubCell"/>
</dbReference>
<gene>
    <name evidence="10" type="ORF">NP493_375g01064</name>
</gene>
<dbReference type="Proteomes" id="UP001209878">
    <property type="component" value="Unassembled WGS sequence"/>
</dbReference>
<feature type="domain" description="Glucose/Sorbosone dehydrogenase" evidence="9">
    <location>
        <begin position="196"/>
        <end position="490"/>
    </location>
</feature>
<comment type="subcellular location">
    <subcellularLocation>
        <location evidence="1">Secreted</location>
    </subcellularLocation>
</comment>
<dbReference type="InterPro" id="IPR018143">
    <property type="entry name" value="Folate_rcpt-like"/>
</dbReference>
<evidence type="ECO:0000256" key="3">
    <source>
        <dbReference type="ARBA" id="ARBA00022525"/>
    </source>
</evidence>
<dbReference type="InterPro" id="IPR011042">
    <property type="entry name" value="6-blade_b-propeller_TolB-like"/>
</dbReference>
<dbReference type="AlphaFoldDB" id="A0AAD9L3A9"/>
<proteinExistence type="inferred from homology"/>
<dbReference type="Pfam" id="PF07995">
    <property type="entry name" value="GSDH"/>
    <property type="match status" value="1"/>
</dbReference>
<sequence length="617" mass="67848">MSVISAFLVCGCLLSLIDGTDGINARPQCRDSKPPFTSTGKRTLCAEYVSLGCCTDDAASRMLDRYEDIVDKLPSAVRNKCAPFARQVLCQACSPYASNLYSRDEAHAGVDFPGLCPAYCRRLVEQCKPLVRLLAAGNDGLLAALESDGAFCEAVSINDMDFCYPDLLRNEVLEERVNASSENCVCLQPFASGLKNPLMLRSPADDTGRVFVLEQQGTALIFDVNGTRLTKPFFDFTARIEPPKGPASELGFLGIAFHPTFRDNGRFFVVYNNQTDDGYTLRVSEMRVSAKDTNRADHSFERVILDVPQPFADHNGGEILFGTDGYLYVFLGDGGGEGDPYNNAQNKSVLLGKVLRIDVDSGSPYGIPPDNPFVNDDTARPEIYAYGVRNMWRADVDEGDPLTGKGRGRIFCGEAGESLYEEVNILKKGGNYGWSGKEGYECFKEKHCHDIEQEVLPIYVYNHTMGKAIVGGHMYRGCRNPNMMGRFIFADFMGPLFSLTEDPSSGEWAGEPVSMCKKEVCAAAGMTVEYKFVLSVGEDGDGEMYLLTTEIPRSDIPLGKIYKLVDPFRRSNPSMCHPTPVETTTQHDNKINGGEVTMPTLLLSTLCSLLTLAMQHC</sequence>
<dbReference type="InterPro" id="IPR011041">
    <property type="entry name" value="Quinoprot_gluc/sorb_DH_b-prop"/>
</dbReference>
<evidence type="ECO:0000256" key="6">
    <source>
        <dbReference type="ARBA" id="ARBA00023180"/>
    </source>
</evidence>
<evidence type="ECO:0000259" key="9">
    <source>
        <dbReference type="Pfam" id="PF07995"/>
    </source>
</evidence>
<dbReference type="PANTHER" id="PTHR19328:SF75">
    <property type="entry name" value="ALDOSE SUGAR DEHYDROGENASE YLII"/>
    <property type="match status" value="1"/>
</dbReference>
<organism evidence="10 11">
    <name type="scientific">Ridgeia piscesae</name>
    <name type="common">Tubeworm</name>
    <dbReference type="NCBI Taxonomy" id="27915"/>
    <lineage>
        <taxon>Eukaryota</taxon>
        <taxon>Metazoa</taxon>
        <taxon>Spiralia</taxon>
        <taxon>Lophotrochozoa</taxon>
        <taxon>Annelida</taxon>
        <taxon>Polychaeta</taxon>
        <taxon>Sedentaria</taxon>
        <taxon>Canalipalpata</taxon>
        <taxon>Sabellida</taxon>
        <taxon>Siboglinidae</taxon>
        <taxon>Ridgeia</taxon>
    </lineage>
</organism>
<keyword evidence="6" id="KW-0325">Glycoprotein</keyword>
<evidence type="ECO:0000313" key="10">
    <source>
        <dbReference type="EMBL" id="KAK2181800.1"/>
    </source>
</evidence>
<accession>A0AAD9L3A9</accession>
<evidence type="ECO:0000313" key="11">
    <source>
        <dbReference type="Proteomes" id="UP001209878"/>
    </source>
</evidence>
<dbReference type="SUPFAM" id="SSF50952">
    <property type="entry name" value="Soluble quinoprotein glucose dehydrogenase"/>
    <property type="match status" value="1"/>
</dbReference>
<evidence type="ECO:0000256" key="1">
    <source>
        <dbReference type="ARBA" id="ARBA00004613"/>
    </source>
</evidence>
<comment type="caution">
    <text evidence="10">The sequence shown here is derived from an EMBL/GenBank/DDBJ whole genome shotgun (WGS) entry which is preliminary data.</text>
</comment>
<dbReference type="EMBL" id="JAODUO010000380">
    <property type="protein sequence ID" value="KAK2181800.1"/>
    <property type="molecule type" value="Genomic_DNA"/>
</dbReference>
<feature type="chain" id="PRO_5042032300" description="Glucose/Sorbosone dehydrogenase domain-containing protein" evidence="7">
    <location>
        <begin position="23"/>
        <end position="617"/>
    </location>
</feature>
<dbReference type="InterPro" id="IPR012938">
    <property type="entry name" value="Glc/Sorbosone_DH"/>
</dbReference>
<dbReference type="Gene3D" id="2.120.10.30">
    <property type="entry name" value="TolB, C-terminal domain"/>
    <property type="match status" value="1"/>
</dbReference>
<comment type="similarity">
    <text evidence="2">Belongs to the HHIP family.</text>
</comment>
<keyword evidence="11" id="KW-1185">Reference proteome</keyword>
<name>A0AAD9L3A9_RIDPI</name>